<keyword evidence="5" id="KW-0539">Nucleus</keyword>
<feature type="domain" description="Zn(2)-C6 fungal-type" evidence="6">
    <location>
        <begin position="14"/>
        <end position="42"/>
    </location>
</feature>
<dbReference type="GO" id="GO:0005634">
    <property type="term" value="C:nucleus"/>
    <property type="evidence" value="ECO:0007669"/>
    <property type="project" value="UniProtKB-SubCell"/>
</dbReference>
<evidence type="ECO:0000259" key="6">
    <source>
        <dbReference type="PROSITE" id="PS50048"/>
    </source>
</evidence>
<dbReference type="InterPro" id="IPR021858">
    <property type="entry name" value="Fun_TF"/>
</dbReference>
<gene>
    <name evidence="7" type="ORF">N7494_011587</name>
</gene>
<reference evidence="7 8" key="1">
    <citation type="journal article" date="2023" name="IMA Fungus">
        <title>Comparative genomic study of the Penicillium genus elucidates a diverse pangenome and 15 lateral gene transfer events.</title>
        <authorList>
            <person name="Petersen C."/>
            <person name="Sorensen T."/>
            <person name="Nielsen M.R."/>
            <person name="Sondergaard T.E."/>
            <person name="Sorensen J.L."/>
            <person name="Fitzpatrick D.A."/>
            <person name="Frisvad J.C."/>
            <person name="Nielsen K.L."/>
        </authorList>
    </citation>
    <scope>NUCLEOTIDE SEQUENCE [LARGE SCALE GENOMIC DNA]</scope>
    <source>
        <strain evidence="7 8">IBT 35679</strain>
    </source>
</reference>
<keyword evidence="3" id="KW-0238">DNA-binding</keyword>
<evidence type="ECO:0000313" key="8">
    <source>
        <dbReference type="Proteomes" id="UP001220324"/>
    </source>
</evidence>
<evidence type="ECO:0000256" key="2">
    <source>
        <dbReference type="ARBA" id="ARBA00023015"/>
    </source>
</evidence>
<organism evidence="7 8">
    <name type="scientific">Penicillium frequentans</name>
    <dbReference type="NCBI Taxonomy" id="3151616"/>
    <lineage>
        <taxon>Eukaryota</taxon>
        <taxon>Fungi</taxon>
        <taxon>Dikarya</taxon>
        <taxon>Ascomycota</taxon>
        <taxon>Pezizomycotina</taxon>
        <taxon>Eurotiomycetes</taxon>
        <taxon>Eurotiomycetidae</taxon>
        <taxon>Eurotiales</taxon>
        <taxon>Aspergillaceae</taxon>
        <taxon>Penicillium</taxon>
    </lineage>
</organism>
<evidence type="ECO:0000313" key="7">
    <source>
        <dbReference type="EMBL" id="KAJ5524937.1"/>
    </source>
</evidence>
<dbReference type="AlphaFoldDB" id="A0AAD6CJZ2"/>
<keyword evidence="2" id="KW-0805">Transcription regulation</keyword>
<dbReference type="PANTHER" id="PTHR37534">
    <property type="entry name" value="TRANSCRIPTIONAL ACTIVATOR PROTEIN UGA3"/>
    <property type="match status" value="1"/>
</dbReference>
<dbReference type="InterPro" id="IPR036864">
    <property type="entry name" value="Zn2-C6_fun-type_DNA-bd_sf"/>
</dbReference>
<comment type="caution">
    <text evidence="7">The sequence shown here is derived from an EMBL/GenBank/DDBJ whole genome shotgun (WGS) entry which is preliminary data.</text>
</comment>
<dbReference type="Pfam" id="PF11951">
    <property type="entry name" value="Fungal_trans_2"/>
    <property type="match status" value="1"/>
</dbReference>
<dbReference type="GO" id="GO:0008270">
    <property type="term" value="F:zinc ion binding"/>
    <property type="evidence" value="ECO:0007669"/>
    <property type="project" value="InterPro"/>
</dbReference>
<dbReference type="Proteomes" id="UP001220324">
    <property type="component" value="Unassembled WGS sequence"/>
</dbReference>
<dbReference type="CDD" id="cd00067">
    <property type="entry name" value="GAL4"/>
    <property type="match status" value="1"/>
</dbReference>
<dbReference type="SMART" id="SM00066">
    <property type="entry name" value="GAL4"/>
    <property type="match status" value="1"/>
</dbReference>
<evidence type="ECO:0000256" key="5">
    <source>
        <dbReference type="ARBA" id="ARBA00023242"/>
    </source>
</evidence>
<dbReference type="GO" id="GO:0045944">
    <property type="term" value="P:positive regulation of transcription by RNA polymerase II"/>
    <property type="evidence" value="ECO:0007669"/>
    <property type="project" value="TreeGrafter"/>
</dbReference>
<dbReference type="SUPFAM" id="SSF57701">
    <property type="entry name" value="Zn2/Cys6 DNA-binding domain"/>
    <property type="match status" value="1"/>
</dbReference>
<evidence type="ECO:0000256" key="1">
    <source>
        <dbReference type="ARBA" id="ARBA00004123"/>
    </source>
</evidence>
<keyword evidence="8" id="KW-1185">Reference proteome</keyword>
<evidence type="ECO:0000256" key="4">
    <source>
        <dbReference type="ARBA" id="ARBA00023163"/>
    </source>
</evidence>
<dbReference type="Gene3D" id="4.10.240.10">
    <property type="entry name" value="Zn(2)-C6 fungal-type DNA-binding domain"/>
    <property type="match status" value="1"/>
</dbReference>
<dbReference type="InterPro" id="IPR001138">
    <property type="entry name" value="Zn2Cys6_DnaBD"/>
</dbReference>
<evidence type="ECO:0000256" key="3">
    <source>
        <dbReference type="ARBA" id="ARBA00023125"/>
    </source>
</evidence>
<dbReference type="PROSITE" id="PS50048">
    <property type="entry name" value="ZN2_CY6_FUNGAL_2"/>
    <property type="match status" value="1"/>
</dbReference>
<dbReference type="GO" id="GO:0000976">
    <property type="term" value="F:transcription cis-regulatory region binding"/>
    <property type="evidence" value="ECO:0007669"/>
    <property type="project" value="TreeGrafter"/>
</dbReference>
<keyword evidence="4" id="KW-0804">Transcription</keyword>
<dbReference type="GO" id="GO:0000981">
    <property type="term" value="F:DNA-binding transcription factor activity, RNA polymerase II-specific"/>
    <property type="evidence" value="ECO:0007669"/>
    <property type="project" value="InterPro"/>
</dbReference>
<dbReference type="EMBL" id="JAQIZZ010000008">
    <property type="protein sequence ID" value="KAJ5524937.1"/>
    <property type="molecule type" value="Genomic_DNA"/>
</dbReference>
<protein>
    <recommendedName>
        <fullName evidence="6">Zn(2)-C6 fungal-type domain-containing protein</fullName>
    </recommendedName>
</protein>
<proteinExistence type="predicted"/>
<dbReference type="Pfam" id="PF00172">
    <property type="entry name" value="Zn_clus"/>
    <property type="match status" value="1"/>
</dbReference>
<accession>A0AAD6CJZ2</accession>
<name>A0AAD6CJZ2_9EURO</name>
<dbReference type="PANTHER" id="PTHR37534:SF38">
    <property type="entry name" value="ZN(2)-C6 FUNGAL-TYPE DOMAIN-CONTAINING PROTEIN"/>
    <property type="match status" value="1"/>
</dbReference>
<comment type="subcellular location">
    <subcellularLocation>
        <location evidence="1">Nucleus</location>
    </subcellularLocation>
</comment>
<sequence length="494" mass="56213">MSASLPGSTSAEKDCPKCRTRRISCDRTLPKCRKCIARGFDCPGYGFILRWNQGVASRGKLAGKKLPVRKSIVSGTGGTGGIFSHFKQPNDPHRIVRLEQSLASIPRGPNSQIDHMTLELMNHFHRNITGKLAWVDLPTNPWKQVIIPLAWASKTVLRAVLALSSEDMASKFEQSHPRCQYLQRVSLYLRNQALASLAEQIGRMRQEDPSSGLDPIQTQYALASTLILYNVELLGAESLKWRMHLQAARVILQWKEQAFPYPVLSDEVDSFLLYEQYYASVFAGLTTFDTPSDSEKVIQYADSTAIFSDFVNIINRVTRTERLQYGRKYAHDPALLETMIQELNEAKYRMAQFGHILPFQTEDARLSFMHLVCIFHHASLIYIYHVLMDDPSTSKLQALRDSILDHSLSLPDKRAFACDLVWPLFIAGTECRESLEKQEIVAHEIEVVMAISGTLDRRKVLSFLRQFWSLGQDRSITWIQLMREQGSDCQMLIL</sequence>